<name>A0A101SJA8_9ACTN</name>
<sequence length="342" mass="36822">MASRALVIGVGTYGEESGIQGYPTIEASARAYGTALARDPRWGAADRSPVLKPDEVRTADDVMRALHEAAAAGEGPEDTLLVVYVGHGAYWQDVPGGQVHFAVGSSRVSEPWTWLSAWYVYRAIRKSKAGLKVLIADCCYSSMLPHLGPESALPGALGTRFNGTCVLTAVGGSVHNAWAGACQNLPHPLDTCTPFSGHLLNVLGQGMPDHPEDLTLGALRAGIDEGMQECGVHHAPRMLLNDASEAAPLFTNHAKGRRPRTRALGTVDEWVRELLLNGERNLPDLMRRPDLAGRVVVRLRAGDEQSRDLARRVDRKAGELLPDPADFVRYWGEVEPAMLGGG</sequence>
<reference evidence="1 2" key="1">
    <citation type="submission" date="2015-10" db="EMBL/GenBank/DDBJ databases">
        <title>Draft genome sequence of Streptomyces canus DSM 40017, type strain for the species Streptomyces canus.</title>
        <authorList>
            <person name="Ruckert C."/>
            <person name="Winkler A."/>
            <person name="Kalinowski J."/>
            <person name="Kampfer P."/>
            <person name="Glaeser S."/>
        </authorList>
    </citation>
    <scope>NUCLEOTIDE SEQUENCE [LARGE SCALE GENOMIC DNA]</scope>
    <source>
        <strain evidence="1 2">DSM 40017</strain>
    </source>
</reference>
<dbReference type="RefSeq" id="WP_057612878.1">
    <property type="nucleotide sequence ID" value="NZ_KQ948656.1"/>
</dbReference>
<evidence type="ECO:0008006" key="3">
    <source>
        <dbReference type="Google" id="ProtNLM"/>
    </source>
</evidence>
<dbReference type="Gene3D" id="3.40.50.1460">
    <property type="match status" value="1"/>
</dbReference>
<organism evidence="1 2">
    <name type="scientific">Streptomyces canus</name>
    <dbReference type="NCBI Taxonomy" id="58343"/>
    <lineage>
        <taxon>Bacteria</taxon>
        <taxon>Bacillati</taxon>
        <taxon>Actinomycetota</taxon>
        <taxon>Actinomycetes</taxon>
        <taxon>Kitasatosporales</taxon>
        <taxon>Streptomycetaceae</taxon>
        <taxon>Streptomyces</taxon>
        <taxon>Streptomyces aurantiacus group</taxon>
    </lineage>
</organism>
<gene>
    <name evidence="1" type="ORF">AQJ46_04670</name>
</gene>
<proteinExistence type="predicted"/>
<protein>
    <recommendedName>
        <fullName evidence="3">Peptidase C14 caspase catalytic subunit p20</fullName>
    </recommendedName>
</protein>
<comment type="caution">
    <text evidence="1">The sequence shown here is derived from an EMBL/GenBank/DDBJ whole genome shotgun (WGS) entry which is preliminary data.</text>
</comment>
<accession>A0A101SJA8</accession>
<evidence type="ECO:0000313" key="1">
    <source>
        <dbReference type="EMBL" id="KUN74823.1"/>
    </source>
</evidence>
<dbReference type="EMBL" id="LMWU01000001">
    <property type="protein sequence ID" value="KUN74823.1"/>
    <property type="molecule type" value="Genomic_DNA"/>
</dbReference>
<dbReference type="Proteomes" id="UP000053669">
    <property type="component" value="Unassembled WGS sequence"/>
</dbReference>
<evidence type="ECO:0000313" key="2">
    <source>
        <dbReference type="Proteomes" id="UP000053669"/>
    </source>
</evidence>
<dbReference type="STRING" id="58343.AQJ46_04670"/>
<dbReference type="AlphaFoldDB" id="A0A101SJA8"/>